<dbReference type="Pfam" id="PF04542">
    <property type="entry name" value="Sigma70_r2"/>
    <property type="match status" value="1"/>
</dbReference>
<evidence type="ECO:0000313" key="8">
    <source>
        <dbReference type="EMBL" id="HIR63153.1"/>
    </source>
</evidence>
<keyword evidence="3" id="KW-0731">Sigma factor</keyword>
<keyword evidence="2" id="KW-0805">Transcription regulation</keyword>
<evidence type="ECO:0000256" key="5">
    <source>
        <dbReference type="ARBA" id="ARBA00023163"/>
    </source>
</evidence>
<evidence type="ECO:0000259" key="6">
    <source>
        <dbReference type="Pfam" id="PF04542"/>
    </source>
</evidence>
<feature type="domain" description="RNA polymerase sigma factor 70 region 4 type 2" evidence="7">
    <location>
        <begin position="112"/>
        <end position="163"/>
    </location>
</feature>
<dbReference type="SUPFAM" id="SSF88946">
    <property type="entry name" value="Sigma2 domain of RNA polymerase sigma factors"/>
    <property type="match status" value="1"/>
</dbReference>
<dbReference type="AlphaFoldDB" id="A0A9D1E228"/>
<comment type="caution">
    <text evidence="8">The sequence shown here is derived from an EMBL/GenBank/DDBJ whole genome shotgun (WGS) entry which is preliminary data.</text>
</comment>
<dbReference type="GO" id="GO:0006352">
    <property type="term" value="P:DNA-templated transcription initiation"/>
    <property type="evidence" value="ECO:0007669"/>
    <property type="project" value="InterPro"/>
</dbReference>
<dbReference type="PANTHER" id="PTHR43133:SF8">
    <property type="entry name" value="RNA POLYMERASE SIGMA FACTOR HI_1459-RELATED"/>
    <property type="match status" value="1"/>
</dbReference>
<keyword evidence="5" id="KW-0804">Transcription</keyword>
<organism evidence="8 9">
    <name type="scientific">Candidatus Coprenecus avistercoris</name>
    <dbReference type="NCBI Taxonomy" id="2840730"/>
    <lineage>
        <taxon>Bacteria</taxon>
        <taxon>Pseudomonadati</taxon>
        <taxon>Bacteroidota</taxon>
        <taxon>Bacteroidia</taxon>
        <taxon>Bacteroidales</taxon>
        <taxon>Rikenellaceae</taxon>
        <taxon>Rikenellaceae incertae sedis</taxon>
        <taxon>Candidatus Coprenecus</taxon>
    </lineage>
</organism>
<sequence length="171" mass="19949">MIPKEITAFYNRYKTRLYNTSLRITGDSFDAEEIVQDTIIKYLRTNTAKLTEAQTSAWLTKACTRASIDMLRMRRGLKVKLEKYAEEDPEEDSSQQWDSLLQSQSPQEMIGRIKRQMLLMPDGYRAVLSLLLFEGYDYSETAQILGVEESTVRSQYLRGKRKLVEMIKNEK</sequence>
<comment type="similarity">
    <text evidence="1">Belongs to the sigma-70 factor family. ECF subfamily.</text>
</comment>
<name>A0A9D1E228_9BACT</name>
<dbReference type="EMBL" id="DVHI01000079">
    <property type="protein sequence ID" value="HIR63153.1"/>
    <property type="molecule type" value="Genomic_DNA"/>
</dbReference>
<dbReference type="InterPro" id="IPR014284">
    <property type="entry name" value="RNA_pol_sigma-70_dom"/>
</dbReference>
<dbReference type="PANTHER" id="PTHR43133">
    <property type="entry name" value="RNA POLYMERASE ECF-TYPE SIGMA FACTO"/>
    <property type="match status" value="1"/>
</dbReference>
<dbReference type="GO" id="GO:0016987">
    <property type="term" value="F:sigma factor activity"/>
    <property type="evidence" value="ECO:0007669"/>
    <property type="project" value="UniProtKB-KW"/>
</dbReference>
<proteinExistence type="inferred from homology"/>
<evidence type="ECO:0000313" key="9">
    <source>
        <dbReference type="Proteomes" id="UP000886744"/>
    </source>
</evidence>
<dbReference type="NCBIfam" id="TIGR02937">
    <property type="entry name" value="sigma70-ECF"/>
    <property type="match status" value="1"/>
</dbReference>
<dbReference type="InterPro" id="IPR007627">
    <property type="entry name" value="RNA_pol_sigma70_r2"/>
</dbReference>
<evidence type="ECO:0000256" key="4">
    <source>
        <dbReference type="ARBA" id="ARBA00023125"/>
    </source>
</evidence>
<reference evidence="8" key="2">
    <citation type="journal article" date="2021" name="PeerJ">
        <title>Extensive microbial diversity within the chicken gut microbiome revealed by metagenomics and culture.</title>
        <authorList>
            <person name="Gilroy R."/>
            <person name="Ravi A."/>
            <person name="Getino M."/>
            <person name="Pursley I."/>
            <person name="Horton D.L."/>
            <person name="Alikhan N.F."/>
            <person name="Baker D."/>
            <person name="Gharbi K."/>
            <person name="Hall N."/>
            <person name="Watson M."/>
            <person name="Adriaenssens E.M."/>
            <person name="Foster-Nyarko E."/>
            <person name="Jarju S."/>
            <person name="Secka A."/>
            <person name="Antonio M."/>
            <person name="Oren A."/>
            <person name="Chaudhuri R.R."/>
            <person name="La Ragione R."/>
            <person name="Hildebrand F."/>
            <person name="Pallen M.J."/>
        </authorList>
    </citation>
    <scope>NUCLEOTIDE SEQUENCE</scope>
    <source>
        <strain evidence="8">ChiHjej13B12-12457</strain>
    </source>
</reference>
<evidence type="ECO:0000256" key="2">
    <source>
        <dbReference type="ARBA" id="ARBA00023015"/>
    </source>
</evidence>
<protein>
    <submittedName>
        <fullName evidence="8">RNA polymerase sigma factor</fullName>
    </submittedName>
</protein>
<dbReference type="Gene3D" id="1.10.1740.10">
    <property type="match status" value="1"/>
</dbReference>
<dbReference type="InterPro" id="IPR013325">
    <property type="entry name" value="RNA_pol_sigma_r2"/>
</dbReference>
<dbReference type="InterPro" id="IPR013249">
    <property type="entry name" value="RNA_pol_sigma70_r4_t2"/>
</dbReference>
<reference evidence="8" key="1">
    <citation type="submission" date="2020-10" db="EMBL/GenBank/DDBJ databases">
        <authorList>
            <person name="Gilroy R."/>
        </authorList>
    </citation>
    <scope>NUCLEOTIDE SEQUENCE</scope>
    <source>
        <strain evidence="8">ChiHjej13B12-12457</strain>
    </source>
</reference>
<dbReference type="Gene3D" id="1.10.10.10">
    <property type="entry name" value="Winged helix-like DNA-binding domain superfamily/Winged helix DNA-binding domain"/>
    <property type="match status" value="1"/>
</dbReference>
<evidence type="ECO:0000256" key="3">
    <source>
        <dbReference type="ARBA" id="ARBA00023082"/>
    </source>
</evidence>
<evidence type="ECO:0000256" key="1">
    <source>
        <dbReference type="ARBA" id="ARBA00010641"/>
    </source>
</evidence>
<dbReference type="Pfam" id="PF08281">
    <property type="entry name" value="Sigma70_r4_2"/>
    <property type="match status" value="1"/>
</dbReference>
<accession>A0A9D1E228</accession>
<evidence type="ECO:0000259" key="7">
    <source>
        <dbReference type="Pfam" id="PF08281"/>
    </source>
</evidence>
<dbReference type="InterPro" id="IPR036388">
    <property type="entry name" value="WH-like_DNA-bd_sf"/>
</dbReference>
<dbReference type="SUPFAM" id="SSF88659">
    <property type="entry name" value="Sigma3 and sigma4 domains of RNA polymerase sigma factors"/>
    <property type="match status" value="1"/>
</dbReference>
<dbReference type="Proteomes" id="UP000886744">
    <property type="component" value="Unassembled WGS sequence"/>
</dbReference>
<dbReference type="InterPro" id="IPR039425">
    <property type="entry name" value="RNA_pol_sigma-70-like"/>
</dbReference>
<dbReference type="GO" id="GO:0003677">
    <property type="term" value="F:DNA binding"/>
    <property type="evidence" value="ECO:0007669"/>
    <property type="project" value="UniProtKB-KW"/>
</dbReference>
<feature type="domain" description="RNA polymerase sigma-70 region 2" evidence="6">
    <location>
        <begin position="9"/>
        <end position="75"/>
    </location>
</feature>
<gene>
    <name evidence="8" type="ORF">IAC94_06505</name>
</gene>
<keyword evidence="4" id="KW-0238">DNA-binding</keyword>
<dbReference type="InterPro" id="IPR013324">
    <property type="entry name" value="RNA_pol_sigma_r3/r4-like"/>
</dbReference>